<gene>
    <name evidence="3" type="ORF">DPMN_027160</name>
</gene>
<dbReference type="PANTHER" id="PTHR45632:SF3">
    <property type="entry name" value="KELCH-LIKE PROTEIN 32"/>
    <property type="match status" value="1"/>
</dbReference>
<comment type="caution">
    <text evidence="3">The sequence shown here is derived from an EMBL/GenBank/DDBJ whole genome shotgun (WGS) entry which is preliminary data.</text>
</comment>
<keyword evidence="1" id="KW-0880">Kelch repeat</keyword>
<dbReference type="InterPro" id="IPR006652">
    <property type="entry name" value="Kelch_1"/>
</dbReference>
<keyword evidence="4" id="KW-1185">Reference proteome</keyword>
<organism evidence="3 4">
    <name type="scientific">Dreissena polymorpha</name>
    <name type="common">Zebra mussel</name>
    <name type="synonym">Mytilus polymorpha</name>
    <dbReference type="NCBI Taxonomy" id="45954"/>
    <lineage>
        <taxon>Eukaryota</taxon>
        <taxon>Metazoa</taxon>
        <taxon>Spiralia</taxon>
        <taxon>Lophotrochozoa</taxon>
        <taxon>Mollusca</taxon>
        <taxon>Bivalvia</taxon>
        <taxon>Autobranchia</taxon>
        <taxon>Heteroconchia</taxon>
        <taxon>Euheterodonta</taxon>
        <taxon>Imparidentia</taxon>
        <taxon>Neoheterodontei</taxon>
        <taxon>Myida</taxon>
        <taxon>Dreissenoidea</taxon>
        <taxon>Dreissenidae</taxon>
        <taxon>Dreissena</taxon>
    </lineage>
</organism>
<proteinExistence type="predicted"/>
<dbReference type="PANTHER" id="PTHR45632">
    <property type="entry name" value="LD33804P"/>
    <property type="match status" value="1"/>
</dbReference>
<evidence type="ECO:0000313" key="4">
    <source>
        <dbReference type="Proteomes" id="UP000828390"/>
    </source>
</evidence>
<dbReference type="Proteomes" id="UP000828390">
    <property type="component" value="Unassembled WGS sequence"/>
</dbReference>
<dbReference type="Pfam" id="PF24681">
    <property type="entry name" value="Kelch_KLHDC2_KLHL20_DRC7"/>
    <property type="match status" value="1"/>
</dbReference>
<sequence>MCPSQHTRKEKCLLVMKRCWITRGIEMACYSLSRKFWYRLNTFPSIAGGSGYASCCSKTNVYVTGGNQTLRSFYKYSTALNAWTELSEMNENRCSHAMGCVNDVVYVLGGSDKSYNRETGGWNALCSIEKFDPKVNQWITLNVTLNIPVFDSAYASVKSKIFLFGGSNGEEDLKDIQCFDSALETCTTLNHQLPITSILGAACTNNSDVYIVCQNGNVIFFNEETSPPKVIHRKQKFLLLGATTVFHENKILVMTKGDDVAVRKFDILCKNYDYVDETTLPFEKHCDERFAAVMHVDKKFLDRGP</sequence>
<accession>A0A9D4LWI0</accession>
<reference evidence="3" key="1">
    <citation type="journal article" date="2019" name="bioRxiv">
        <title>The Genome of the Zebra Mussel, Dreissena polymorpha: A Resource for Invasive Species Research.</title>
        <authorList>
            <person name="McCartney M.A."/>
            <person name="Auch B."/>
            <person name="Kono T."/>
            <person name="Mallez S."/>
            <person name="Zhang Y."/>
            <person name="Obille A."/>
            <person name="Becker A."/>
            <person name="Abrahante J.E."/>
            <person name="Garbe J."/>
            <person name="Badalamenti J.P."/>
            <person name="Herman A."/>
            <person name="Mangelson H."/>
            <person name="Liachko I."/>
            <person name="Sullivan S."/>
            <person name="Sone E.D."/>
            <person name="Koren S."/>
            <person name="Silverstein K.A.T."/>
            <person name="Beckman K.B."/>
            <person name="Gohl D.M."/>
        </authorList>
    </citation>
    <scope>NUCLEOTIDE SEQUENCE</scope>
    <source>
        <strain evidence="3">Duluth1</strain>
        <tissue evidence="3">Whole animal</tissue>
    </source>
</reference>
<dbReference type="Gene3D" id="2.120.10.80">
    <property type="entry name" value="Kelch-type beta propeller"/>
    <property type="match status" value="1"/>
</dbReference>
<dbReference type="AlphaFoldDB" id="A0A9D4LWI0"/>
<keyword evidence="2" id="KW-0677">Repeat</keyword>
<reference evidence="3" key="2">
    <citation type="submission" date="2020-11" db="EMBL/GenBank/DDBJ databases">
        <authorList>
            <person name="McCartney M.A."/>
            <person name="Auch B."/>
            <person name="Kono T."/>
            <person name="Mallez S."/>
            <person name="Becker A."/>
            <person name="Gohl D.M."/>
            <person name="Silverstein K.A.T."/>
            <person name="Koren S."/>
            <person name="Bechman K.B."/>
            <person name="Herman A."/>
            <person name="Abrahante J.E."/>
            <person name="Garbe J."/>
        </authorList>
    </citation>
    <scope>NUCLEOTIDE SEQUENCE</scope>
    <source>
        <strain evidence="3">Duluth1</strain>
        <tissue evidence="3">Whole animal</tissue>
    </source>
</reference>
<dbReference type="EMBL" id="JAIWYP010000002">
    <property type="protein sequence ID" value="KAH3864146.1"/>
    <property type="molecule type" value="Genomic_DNA"/>
</dbReference>
<dbReference type="SMART" id="SM00612">
    <property type="entry name" value="Kelch"/>
    <property type="match status" value="3"/>
</dbReference>
<protein>
    <submittedName>
        <fullName evidence="3">Uncharacterized protein</fullName>
    </submittedName>
</protein>
<dbReference type="SUPFAM" id="SSF117281">
    <property type="entry name" value="Kelch motif"/>
    <property type="match status" value="1"/>
</dbReference>
<name>A0A9D4LWI0_DREPO</name>
<evidence type="ECO:0000256" key="1">
    <source>
        <dbReference type="ARBA" id="ARBA00022441"/>
    </source>
</evidence>
<evidence type="ECO:0000256" key="2">
    <source>
        <dbReference type="ARBA" id="ARBA00022737"/>
    </source>
</evidence>
<evidence type="ECO:0000313" key="3">
    <source>
        <dbReference type="EMBL" id="KAH3864146.1"/>
    </source>
</evidence>
<dbReference type="InterPro" id="IPR015915">
    <property type="entry name" value="Kelch-typ_b-propeller"/>
</dbReference>